<dbReference type="InterPro" id="IPR002104">
    <property type="entry name" value="Integrase_catalytic"/>
</dbReference>
<dbReference type="AlphaFoldDB" id="A0A177JN69"/>
<dbReference type="Proteomes" id="UP000077262">
    <property type="component" value="Unassembled WGS sequence"/>
</dbReference>
<sequence>MATKRQQSSWATKEPNMRATILDAEQFSKLYSFVDQMERPEMYRFMLLLTEKLGLRPMELAGMETTWFIGNELRIPIGHSKRKQGRSIPINAEITAALEAHMQGSKGRIFRNARGDAFTANGITDAFRRLYRLAGVQGSCYSGRRTMATRMVDNKVNIAIVSKVLGHSNIATTQAYIGVTDNMMRDALFS</sequence>
<comment type="caution">
    <text evidence="4">The sequence shown here is derived from an EMBL/GenBank/DDBJ whole genome shotgun (WGS) entry which is preliminary data.</text>
</comment>
<dbReference type="GO" id="GO:0015074">
    <property type="term" value="P:DNA integration"/>
    <property type="evidence" value="ECO:0007669"/>
    <property type="project" value="UniProtKB-KW"/>
</dbReference>
<dbReference type="Pfam" id="PF00589">
    <property type="entry name" value="Phage_integrase"/>
    <property type="match status" value="1"/>
</dbReference>
<dbReference type="SUPFAM" id="SSF56349">
    <property type="entry name" value="DNA breaking-rejoining enzymes"/>
    <property type="match status" value="1"/>
</dbReference>
<evidence type="ECO:0000259" key="3">
    <source>
        <dbReference type="PROSITE" id="PS51898"/>
    </source>
</evidence>
<dbReference type="Gene3D" id="1.10.443.10">
    <property type="entry name" value="Intergrase catalytic core"/>
    <property type="match status" value="1"/>
</dbReference>
<dbReference type="InterPro" id="IPR011010">
    <property type="entry name" value="DNA_brk_join_enz"/>
</dbReference>
<evidence type="ECO:0000256" key="1">
    <source>
        <dbReference type="ARBA" id="ARBA00022908"/>
    </source>
</evidence>
<accession>A0A177JN69</accession>
<dbReference type="InterPro" id="IPR050090">
    <property type="entry name" value="Tyrosine_recombinase_XerCD"/>
</dbReference>
<keyword evidence="1" id="KW-0229">DNA integration</keyword>
<dbReference type="InterPro" id="IPR013762">
    <property type="entry name" value="Integrase-like_cat_sf"/>
</dbReference>
<feature type="domain" description="Tyr recombinase" evidence="3">
    <location>
        <begin position="17"/>
        <end position="189"/>
    </location>
</feature>
<evidence type="ECO:0000313" key="4">
    <source>
        <dbReference type="EMBL" id="OAH42789.1"/>
    </source>
</evidence>
<dbReference type="PANTHER" id="PTHR30349">
    <property type="entry name" value="PHAGE INTEGRASE-RELATED"/>
    <property type="match status" value="1"/>
</dbReference>
<protein>
    <recommendedName>
        <fullName evidence="3">Tyr recombinase domain-containing protein</fullName>
    </recommendedName>
</protein>
<dbReference type="PROSITE" id="PS51898">
    <property type="entry name" value="TYR_RECOMBINASE"/>
    <property type="match status" value="1"/>
</dbReference>
<dbReference type="GO" id="GO:0003677">
    <property type="term" value="F:DNA binding"/>
    <property type="evidence" value="ECO:0007669"/>
    <property type="project" value="InterPro"/>
</dbReference>
<evidence type="ECO:0000313" key="5">
    <source>
        <dbReference type="Proteomes" id="UP000077262"/>
    </source>
</evidence>
<reference evidence="4 5" key="1">
    <citation type="submission" date="2016-02" db="EMBL/GenBank/DDBJ databases">
        <authorList>
            <person name="Wen L."/>
            <person name="He K."/>
            <person name="Yang H."/>
        </authorList>
    </citation>
    <scope>NUCLEOTIDE SEQUENCE [LARGE SCALE GENOMIC DNA]</scope>
    <source>
        <strain evidence="4 5">CD09_2</strain>
    </source>
</reference>
<dbReference type="EMBL" id="LSTR01000040">
    <property type="protein sequence ID" value="OAH42789.1"/>
    <property type="molecule type" value="Genomic_DNA"/>
</dbReference>
<dbReference type="GO" id="GO:0006310">
    <property type="term" value="P:DNA recombination"/>
    <property type="evidence" value="ECO:0007669"/>
    <property type="project" value="UniProtKB-KW"/>
</dbReference>
<proteinExistence type="predicted"/>
<organism evidence="4 5">
    <name type="scientific">Sphingobium yanoikuyae</name>
    <name type="common">Sphingomonas yanoikuyae</name>
    <dbReference type="NCBI Taxonomy" id="13690"/>
    <lineage>
        <taxon>Bacteria</taxon>
        <taxon>Pseudomonadati</taxon>
        <taxon>Pseudomonadota</taxon>
        <taxon>Alphaproteobacteria</taxon>
        <taxon>Sphingomonadales</taxon>
        <taxon>Sphingomonadaceae</taxon>
        <taxon>Sphingobium</taxon>
    </lineage>
</organism>
<evidence type="ECO:0000256" key="2">
    <source>
        <dbReference type="ARBA" id="ARBA00023172"/>
    </source>
</evidence>
<gene>
    <name evidence="4" type="ORF">AX777_05995</name>
</gene>
<keyword evidence="2" id="KW-0233">DNA recombination</keyword>
<name>A0A177JN69_SPHYA</name>